<reference evidence="1 2" key="1">
    <citation type="submission" date="2020-06" db="EMBL/GenBank/DDBJ databases">
        <authorList>
            <person name="Li R."/>
            <person name="Bekaert M."/>
        </authorList>
    </citation>
    <scope>NUCLEOTIDE SEQUENCE [LARGE SCALE GENOMIC DNA]</scope>
    <source>
        <strain evidence="2">wild</strain>
    </source>
</reference>
<dbReference type="EMBL" id="CACVKT020002165">
    <property type="protein sequence ID" value="CAC5375871.1"/>
    <property type="molecule type" value="Genomic_DNA"/>
</dbReference>
<evidence type="ECO:0000313" key="2">
    <source>
        <dbReference type="Proteomes" id="UP000507470"/>
    </source>
</evidence>
<organism evidence="1 2">
    <name type="scientific">Mytilus coruscus</name>
    <name type="common">Sea mussel</name>
    <dbReference type="NCBI Taxonomy" id="42192"/>
    <lineage>
        <taxon>Eukaryota</taxon>
        <taxon>Metazoa</taxon>
        <taxon>Spiralia</taxon>
        <taxon>Lophotrochozoa</taxon>
        <taxon>Mollusca</taxon>
        <taxon>Bivalvia</taxon>
        <taxon>Autobranchia</taxon>
        <taxon>Pteriomorphia</taxon>
        <taxon>Mytilida</taxon>
        <taxon>Mytiloidea</taxon>
        <taxon>Mytilidae</taxon>
        <taxon>Mytilinae</taxon>
        <taxon>Mytilus</taxon>
    </lineage>
</organism>
<sequence length="218" mass="25149">MGELQGMFNGPTGNLIHIVDIKTAKGQLSTGISDFMDDFKLNNENNVKDVRSVKSSISKVANDLADNTFELRRETKAVFNNAKQENEILQSTVIDLQCRNKSVFTPPKDRDENLELFINTISKYPISKHKTRENLSIKEKKGLRKLKDSIIIKEADKGGAVVIMNKEYYKDKVLEQLKDTEFYKEKKRIKDNTIMRKIKHLIKKYPDSITSKEKDYLC</sequence>
<name>A0A6J8B2B0_MYTCO</name>
<dbReference type="AlphaFoldDB" id="A0A6J8B2B0"/>
<accession>A0A6J8B2B0</accession>
<keyword evidence="2" id="KW-1185">Reference proteome</keyword>
<evidence type="ECO:0000313" key="1">
    <source>
        <dbReference type="EMBL" id="CAC5375871.1"/>
    </source>
</evidence>
<dbReference type="Proteomes" id="UP000507470">
    <property type="component" value="Unassembled WGS sequence"/>
</dbReference>
<gene>
    <name evidence="1" type="ORF">MCOR_12725</name>
</gene>
<protein>
    <submittedName>
        <fullName evidence="1">Uncharacterized protein</fullName>
    </submittedName>
</protein>
<proteinExistence type="predicted"/>
<dbReference type="OrthoDB" id="10029313at2759"/>